<evidence type="ECO:0000256" key="2">
    <source>
        <dbReference type="ARBA" id="ARBA00022963"/>
    </source>
</evidence>
<dbReference type="PANTHER" id="PTHR14226:SF57">
    <property type="entry name" value="BLR7027 PROTEIN"/>
    <property type="match status" value="1"/>
</dbReference>
<keyword evidence="3 4" id="KW-0443">Lipid metabolism</keyword>
<keyword evidence="1 4" id="KW-0378">Hydrolase</keyword>
<dbReference type="SUPFAM" id="SSF52151">
    <property type="entry name" value="FabD/lysophospholipase-like"/>
    <property type="match status" value="1"/>
</dbReference>
<dbReference type="PANTHER" id="PTHR14226">
    <property type="entry name" value="NEUROPATHY TARGET ESTERASE/SWISS CHEESE D.MELANOGASTER"/>
    <property type="match status" value="1"/>
</dbReference>
<accession>A0A271J3J5</accession>
<evidence type="ECO:0000313" key="6">
    <source>
        <dbReference type="EMBL" id="PAP77279.1"/>
    </source>
</evidence>
<dbReference type="EMBL" id="MQWD01000001">
    <property type="protein sequence ID" value="PAP77279.1"/>
    <property type="molecule type" value="Genomic_DNA"/>
</dbReference>
<dbReference type="AlphaFoldDB" id="A0A271J3J5"/>
<dbReference type="GO" id="GO:0016787">
    <property type="term" value="F:hydrolase activity"/>
    <property type="evidence" value="ECO:0007669"/>
    <property type="project" value="UniProtKB-UniRule"/>
</dbReference>
<organism evidence="6 7">
    <name type="scientific">Rubrivirga marina</name>
    <dbReference type="NCBI Taxonomy" id="1196024"/>
    <lineage>
        <taxon>Bacteria</taxon>
        <taxon>Pseudomonadati</taxon>
        <taxon>Rhodothermota</taxon>
        <taxon>Rhodothermia</taxon>
        <taxon>Rhodothermales</taxon>
        <taxon>Rubricoccaceae</taxon>
        <taxon>Rubrivirga</taxon>
    </lineage>
</organism>
<dbReference type="InterPro" id="IPR002641">
    <property type="entry name" value="PNPLA_dom"/>
</dbReference>
<dbReference type="Gene3D" id="3.40.1090.10">
    <property type="entry name" value="Cytosolic phospholipase A2 catalytic domain"/>
    <property type="match status" value="2"/>
</dbReference>
<dbReference type="OrthoDB" id="9770965at2"/>
<evidence type="ECO:0000259" key="5">
    <source>
        <dbReference type="PROSITE" id="PS51635"/>
    </source>
</evidence>
<sequence length="407" mass="44588">MQLTDHHRTGYVGLALAGGGPEGAIYEIGVLRALDDALDGLDLNDVRVTVGVSAGAFVGASLGNGITTAQLVRSVVGEEPTEHPFRPELFLSPAFREYARRGLRVPLLAWDALREALDDPKGTGGFLSSLVAHLGRALPVGVFDNTPLREYLEALFSVQGRTNDFRRLRNPLYVVATDLDSSETVVFGSEGADHVPISLAVQASTALPGLYPPVEIEGRHYVDGVLNKTVHASVAFGHGAGLVLCVNPIVPVDTARAVADGAMRRGRLTDRGMPGVMSQTFRTLIRSRMDTGMAAYRDRYVDADLLLFEPRRDDYRMFFTNVFSFASRKEVVEHAYRSTLEQLRDRADEVGPVLERHGLRLREHVLARKRFDVWESVGLGGDEPLMPSTVATRDLRDALADLDEWLG</sequence>
<protein>
    <recommendedName>
        <fullName evidence="5">PNPLA domain-containing protein</fullName>
    </recommendedName>
</protein>
<dbReference type="PROSITE" id="PS51635">
    <property type="entry name" value="PNPLA"/>
    <property type="match status" value="1"/>
</dbReference>
<dbReference type="Proteomes" id="UP000216339">
    <property type="component" value="Unassembled WGS sequence"/>
</dbReference>
<evidence type="ECO:0000256" key="3">
    <source>
        <dbReference type="ARBA" id="ARBA00023098"/>
    </source>
</evidence>
<gene>
    <name evidence="6" type="ORF">BSZ37_12960</name>
</gene>
<evidence type="ECO:0000256" key="4">
    <source>
        <dbReference type="PROSITE-ProRule" id="PRU01161"/>
    </source>
</evidence>
<proteinExistence type="predicted"/>
<keyword evidence="7" id="KW-1185">Reference proteome</keyword>
<feature type="active site" description="Proton acceptor" evidence="4">
    <location>
        <position position="223"/>
    </location>
</feature>
<dbReference type="InterPro" id="IPR016035">
    <property type="entry name" value="Acyl_Trfase/lysoPLipase"/>
</dbReference>
<evidence type="ECO:0000313" key="7">
    <source>
        <dbReference type="Proteomes" id="UP000216339"/>
    </source>
</evidence>
<dbReference type="GO" id="GO:0016042">
    <property type="term" value="P:lipid catabolic process"/>
    <property type="evidence" value="ECO:0007669"/>
    <property type="project" value="UniProtKB-UniRule"/>
</dbReference>
<reference evidence="6 7" key="1">
    <citation type="submission" date="2016-11" db="EMBL/GenBank/DDBJ databases">
        <title>Study of marine rhodopsin-containing bacteria.</title>
        <authorList>
            <person name="Yoshizawa S."/>
            <person name="Kumagai Y."/>
            <person name="Kogure K."/>
        </authorList>
    </citation>
    <scope>NUCLEOTIDE SEQUENCE [LARGE SCALE GENOMIC DNA]</scope>
    <source>
        <strain evidence="6 7">SAORIC-28</strain>
    </source>
</reference>
<name>A0A271J3J5_9BACT</name>
<feature type="active site" description="Nucleophile" evidence="4">
    <location>
        <position position="53"/>
    </location>
</feature>
<comment type="caution">
    <text evidence="4">Lacks conserved residue(s) required for the propagation of feature annotation.</text>
</comment>
<feature type="short sequence motif" description="GXSXG" evidence="4">
    <location>
        <begin position="51"/>
        <end position="55"/>
    </location>
</feature>
<dbReference type="Pfam" id="PF01734">
    <property type="entry name" value="Patatin"/>
    <property type="match status" value="1"/>
</dbReference>
<dbReference type="InterPro" id="IPR050301">
    <property type="entry name" value="NTE"/>
</dbReference>
<comment type="caution">
    <text evidence="6">The sequence shown here is derived from an EMBL/GenBank/DDBJ whole genome shotgun (WGS) entry which is preliminary data.</text>
</comment>
<dbReference type="RefSeq" id="WP_095510944.1">
    <property type="nucleotide sequence ID" value="NZ_MQWD01000001.1"/>
</dbReference>
<keyword evidence="2 4" id="KW-0442">Lipid degradation</keyword>
<evidence type="ECO:0000256" key="1">
    <source>
        <dbReference type="ARBA" id="ARBA00022801"/>
    </source>
</evidence>
<feature type="domain" description="PNPLA" evidence="5">
    <location>
        <begin position="15"/>
        <end position="236"/>
    </location>
</feature>